<name>A0A858WLF3_9CAUD</name>
<sequence>MQCCDPLLKKQLDEARAAYHSLNTGTMPRVVVDQNGERVEFTAANRAYLYRYVMELEAKCGTGAPVQQSRGPIGMIF</sequence>
<reference evidence="1" key="1">
    <citation type="submission" date="2020-03" db="EMBL/GenBank/DDBJ databases">
        <title>Development of an integrated pest management strategy to control Xanthomonas campestris pv. campestris by using bacteriophages.</title>
        <authorList>
            <person name="Holtappels D."/>
            <person name="Rombouts S."/>
            <person name="Lavigne R."/>
            <person name="Wagemans J."/>
        </authorList>
    </citation>
    <scope>NUCLEOTIDE SEQUENCE</scope>
</reference>
<dbReference type="EMBL" id="MT161385">
    <property type="protein sequence ID" value="QJI52971.1"/>
    <property type="molecule type" value="Genomic_DNA"/>
</dbReference>
<dbReference type="InterPro" id="IPR004174">
    <property type="entry name" value="GpW"/>
</dbReference>
<dbReference type="Pfam" id="PF02831">
    <property type="entry name" value="gpW"/>
    <property type="match status" value="1"/>
</dbReference>
<accession>A0A858WLF3</accession>
<evidence type="ECO:0000313" key="2">
    <source>
        <dbReference type="Proteomes" id="UP000671952"/>
    </source>
</evidence>
<dbReference type="GO" id="GO:0019058">
    <property type="term" value="P:viral life cycle"/>
    <property type="evidence" value="ECO:0007669"/>
    <property type="project" value="InterPro"/>
</dbReference>
<dbReference type="Proteomes" id="UP000671952">
    <property type="component" value="Segment"/>
</dbReference>
<protein>
    <submittedName>
        <fullName evidence="1">Head, head-tail joining protein W</fullName>
    </submittedName>
</protein>
<dbReference type="Gene3D" id="3.30.1580.10">
    <property type="entry name" value="Head-to-tail joining protein W"/>
    <property type="match status" value="1"/>
</dbReference>
<dbReference type="SUPFAM" id="SSF64210">
    <property type="entry name" value="Head-to-tail joining protein W, gpW"/>
    <property type="match status" value="1"/>
</dbReference>
<gene>
    <name evidence="1" type="ORF">XccvBFoX4_gp17</name>
</gene>
<proteinExistence type="predicted"/>
<evidence type="ECO:0000313" key="1">
    <source>
        <dbReference type="EMBL" id="QJI52971.1"/>
    </source>
</evidence>
<keyword evidence="2" id="KW-1185">Reference proteome</keyword>
<dbReference type="InterPro" id="IPR036626">
    <property type="entry name" value="GpW_sf"/>
</dbReference>
<organism evidence="1 2">
    <name type="scientific">Xanthomonas phage FoX4</name>
    <dbReference type="NCBI Taxonomy" id="2723900"/>
    <lineage>
        <taxon>Viruses</taxon>
        <taxon>Duplodnaviria</taxon>
        <taxon>Heunggongvirae</taxon>
        <taxon>Uroviricota</taxon>
        <taxon>Caudoviricetes</taxon>
        <taxon>Foxquatrovirus</taxon>
        <taxon>Foxquatrovirus fox4</taxon>
    </lineage>
</organism>